<dbReference type="Proteomes" id="UP000030321">
    <property type="component" value="Unassembled WGS sequence"/>
</dbReference>
<dbReference type="InterPro" id="IPR016039">
    <property type="entry name" value="Thiolase-like"/>
</dbReference>
<dbReference type="InterPro" id="IPR016035">
    <property type="entry name" value="Acyl_Trfase/lysoPLipase"/>
</dbReference>
<dbReference type="PANTHER" id="PTHR43074:SF1">
    <property type="entry name" value="BETA-KETOACYL SYNTHASE FAMILY PROTEIN-RELATED"/>
    <property type="match status" value="1"/>
</dbReference>
<dbReference type="InterPro" id="IPR029069">
    <property type="entry name" value="HotDog_dom_sf"/>
</dbReference>
<dbReference type="GO" id="GO:0016746">
    <property type="term" value="F:acyltransferase activity"/>
    <property type="evidence" value="ECO:0007669"/>
    <property type="project" value="InterPro"/>
</dbReference>
<evidence type="ECO:0000256" key="7">
    <source>
        <dbReference type="ARBA" id="ARBA00023239"/>
    </source>
</evidence>
<dbReference type="GO" id="GO:0019171">
    <property type="term" value="F:(3R)-hydroxyacyl-[acyl-carrier-protein] dehydratase activity"/>
    <property type="evidence" value="ECO:0007669"/>
    <property type="project" value="InterPro"/>
</dbReference>
<comment type="pathway">
    <text evidence="1">Lipid metabolism; fatty acid biosynthesis.</text>
</comment>
<evidence type="ECO:0000313" key="10">
    <source>
        <dbReference type="Proteomes" id="UP000030321"/>
    </source>
</evidence>
<keyword evidence="5" id="KW-0443">Lipid metabolism</keyword>
<dbReference type="InterPro" id="IPR010083">
    <property type="entry name" value="FabA"/>
</dbReference>
<evidence type="ECO:0000256" key="6">
    <source>
        <dbReference type="ARBA" id="ARBA00023160"/>
    </source>
</evidence>
<accession>A0A0A1VUT2</accession>
<keyword evidence="7" id="KW-0456">Lyase</keyword>
<dbReference type="Pfam" id="PF07977">
    <property type="entry name" value="FabA"/>
    <property type="match status" value="2"/>
</dbReference>
<dbReference type="InterPro" id="IPR001227">
    <property type="entry name" value="Ac_transferase_dom_sf"/>
</dbReference>
<evidence type="ECO:0000256" key="5">
    <source>
        <dbReference type="ARBA" id="ARBA00023098"/>
    </source>
</evidence>
<comment type="similarity">
    <text evidence="2">Belongs to the thioester dehydratase family. FabA subfamily.</text>
</comment>
<dbReference type="PANTHER" id="PTHR43074">
    <property type="entry name" value="OMEGA-3 POLYUNSATURATED FATTY ACID SYNTHASE PFAB-RELATED"/>
    <property type="match status" value="1"/>
</dbReference>
<dbReference type="Gene3D" id="3.30.70.3290">
    <property type="match status" value="1"/>
</dbReference>
<keyword evidence="6" id="KW-0275">Fatty acid biosynthesis</keyword>
<evidence type="ECO:0000256" key="4">
    <source>
        <dbReference type="ARBA" id="ARBA00022832"/>
    </source>
</evidence>
<dbReference type="SUPFAM" id="SSF52151">
    <property type="entry name" value="FabD/lysophospholipase-like"/>
    <property type="match status" value="1"/>
</dbReference>
<dbReference type="RefSeq" id="WP_045359211.1">
    <property type="nucleotide sequence ID" value="NZ_BBPA01000039.1"/>
</dbReference>
<dbReference type="GO" id="GO:0005737">
    <property type="term" value="C:cytoplasm"/>
    <property type="evidence" value="ECO:0007669"/>
    <property type="project" value="InterPro"/>
</dbReference>
<keyword evidence="3" id="KW-0444">Lipid biosynthesis</keyword>
<dbReference type="UniPathway" id="UPA00094"/>
<comment type="caution">
    <text evidence="9">The sequence shown here is derived from an EMBL/GenBank/DDBJ whole genome shotgun (WGS) entry which is preliminary data.</text>
</comment>
<dbReference type="SUPFAM" id="SSF54637">
    <property type="entry name" value="Thioesterase/thiol ester dehydrase-isomerase"/>
    <property type="match status" value="4"/>
</dbReference>
<protein>
    <submittedName>
        <fullName evidence="9">Omega-3 polyunsaturated fatty acid synthase module PfaB/C</fullName>
    </submittedName>
</protein>
<dbReference type="EMBL" id="BBPA01000039">
    <property type="protein sequence ID" value="GAL93445.1"/>
    <property type="molecule type" value="Genomic_DNA"/>
</dbReference>
<dbReference type="InterPro" id="IPR014043">
    <property type="entry name" value="Acyl_transferase_dom"/>
</dbReference>
<dbReference type="InterPro" id="IPR052568">
    <property type="entry name" value="PKS-FAS_Synthase"/>
</dbReference>
<dbReference type="CDD" id="cd01287">
    <property type="entry name" value="FabA"/>
    <property type="match status" value="2"/>
</dbReference>
<dbReference type="Gene3D" id="3.40.47.10">
    <property type="match status" value="1"/>
</dbReference>
<proteinExistence type="inferred from homology"/>
<evidence type="ECO:0000256" key="3">
    <source>
        <dbReference type="ARBA" id="ARBA00022516"/>
    </source>
</evidence>
<reference evidence="10" key="1">
    <citation type="journal article" date="2015" name="Genome">
        <title>Whole Genome Sequence of the Non-Microcystin-Producing Microcystis aeruginosa Strain NIES-44.</title>
        <authorList>
            <person name="Okano K."/>
            <person name="Miyata N."/>
            <person name="Ozaki Y."/>
        </authorList>
    </citation>
    <scope>NUCLEOTIDE SEQUENCE [LARGE SCALE GENOMIC DNA]</scope>
    <source>
        <strain evidence="10">NIES-44</strain>
    </source>
</reference>
<dbReference type="Gene3D" id="3.30.70.250">
    <property type="entry name" value="Malonyl-CoA ACP transacylase, ACP-binding"/>
    <property type="match status" value="1"/>
</dbReference>
<organism evidence="9 10">
    <name type="scientific">Microcystis aeruginosa NIES-44</name>
    <dbReference type="NCBI Taxonomy" id="449439"/>
    <lineage>
        <taxon>Bacteria</taxon>
        <taxon>Bacillati</taxon>
        <taxon>Cyanobacteriota</taxon>
        <taxon>Cyanophyceae</taxon>
        <taxon>Oscillatoriophycideae</taxon>
        <taxon>Chroococcales</taxon>
        <taxon>Microcystaceae</taxon>
        <taxon>Microcystis</taxon>
    </lineage>
</organism>
<sequence>MKPSKLAIAGLSGFFNQLLTSQQLSALIYQGNSLDYSNKPISDHSWSILSKMSDQGLKDCTCKIGKKVALITANNISNNQETELKNISYQLERLWNCSIVPFQLTQGSDSLLKSLELAQILLTAKEVDTVIISALNTDSESIIGGALILKDYETIQNNNSTLFYGIIDSFSKIVNPLSSPSVAIKQSCQQAFENAKIHPSDIGYLAVSSTEIDQGLLEAYYANHNNLTCAVGTVQENNNKLGITEDLISLIKTALCLKNRYLPAADQLLTSNLTQEWQNSPFYLPDVSLPWFLEKGQEKRYAALNLVTQNNTYSHLILSEATPQSTANNGYLPYGSFYLFPLAGNDSLSLQSQLDNLTESIENSFSLPHLAKENFIQFQQNSQSPYVVAIVGNNKEALQKEIKQAKKGIDKAFHTGKPWKSPQGSYFTPKRLGKVGKVAFVYPGAFNSYLGMGRNLFQLFPRLWERAESLISDPASFFQANSLYPRRQSPLSKQDLETLETQFIANPLSLLETGTGFAVLFTEIMQKYFKIKPDAAFGYSMGESTMMYSLGVWPNADQGSQFVHSSPLFHTRLMGAKQAVAEYWGQPIDENSWSSYVLMATAEAVQECLKTESKVYLTHINTPQEVAIAGDSQGCLRVIEKLQCDRFRSPSDMVLHCEVMQSEYNEFLKLNTVTIGTPPDTIFYSSSHYDSLALEQEKIGEHLSQGMCQMLDFPRLIERTYQDGVKIFLELGSGGSCSRWISETLGQKEHLALCINRRGADDLATIIKTLAQLVSHGVELDLSPLYLTDEAETLEAIFKTVLTTAPKANIEPQTEQQNSIIRENTASQKVAALVASSTQTLSQVPTISTVDHLRTSVISSHPKTVRPCLFDQPEILEFIEGKVSKVFGQEYEPIDHYTQRVRMPSPPFLFVSRVTQLEGKLGDYKSGFIETEYDVPEDAWYAVDGQLTVGICQEAGHGLLMLLSYIGTDFENQGKRSFRLLDLSATFLFEQPENVKLLRCRVKITSSVKTDDSLLIFFQGEVLIGDQVWMKFHDGCAGLFSDEELEKGQGIVLKEAEEKERNLIKRQQFTPLLTCSKSFFKKEEIFNLSRGNIEACLGKIYQQNGLNSSLRLPPEKLLMLEKVIMVNPQGGIAGLGLAVGSKQITPEDWYYSCHFKNDPTLPGNLMIEGSIQLVQFYCLWLGLQTHRKDARFQVIPNQTQAARFRGQVTPQHGTLMYQMEVLEIGLSPQPYLVANVDVIFGGKTIATIKNIGVQLVEKTATIPSIFQPIESGTFPHISQLSKQSSVLFNENQLKTFAKGSVAACLGSEFDIYENRQSVRLPNGEFQLVSRVLDIEGKRHELQKPSEIITEFDVKENAWFYNHNAYPTLPYCTYIEIAGQPCIFLGVYMGATLLFPEDDLHFRNLDGQGTILKEIDLRNKTITDKVRLLSTTAIQGAIIQKFEFELSCEGEPFYRGNMVFGDFSTAVLANQVGLDGGKRLKPWYQLNDLSDLTVEEINLQDSLTHQNFYSVNPEKPHYRLSQNYLDFIEKVFLIQDGGKYQKGYIYASQSITPEDWYFPFHFYQDSVMPGALGVESILQAMQTYAMQLDLGKSFKNPRFGQAINHQITWKYRGQITPENRLMSLEVHISDIRVEDDVITIIGDASLWKEDLRIYEIKDIALCLLDSEE</sequence>
<evidence type="ECO:0000259" key="8">
    <source>
        <dbReference type="SMART" id="SM00827"/>
    </source>
</evidence>
<dbReference type="SUPFAM" id="SSF53901">
    <property type="entry name" value="Thiolase-like"/>
    <property type="match status" value="1"/>
</dbReference>
<dbReference type="InterPro" id="IPR013114">
    <property type="entry name" value="FabA_FabZ"/>
</dbReference>
<dbReference type="Gene3D" id="3.40.366.10">
    <property type="entry name" value="Malonyl-Coenzyme A Acyl Carrier Protein, domain 2"/>
    <property type="match status" value="1"/>
</dbReference>
<evidence type="ECO:0000256" key="2">
    <source>
        <dbReference type="ARBA" id="ARBA00006714"/>
    </source>
</evidence>
<keyword evidence="4" id="KW-0276">Fatty acid metabolism</keyword>
<gene>
    <name evidence="9" type="ORF">N44_02132</name>
</gene>
<dbReference type="GO" id="GO:0006633">
    <property type="term" value="P:fatty acid biosynthetic process"/>
    <property type="evidence" value="ECO:0007669"/>
    <property type="project" value="UniProtKB-UniPathway"/>
</dbReference>
<feature type="domain" description="Malonyl-CoA:ACP transacylase (MAT)" evidence="8">
    <location>
        <begin position="441"/>
        <end position="760"/>
    </location>
</feature>
<dbReference type="SMART" id="SM00827">
    <property type="entry name" value="PKS_AT"/>
    <property type="match status" value="1"/>
</dbReference>
<evidence type="ECO:0000313" key="9">
    <source>
        <dbReference type="EMBL" id="GAL93445.1"/>
    </source>
</evidence>
<name>A0A0A1VUT2_MICAE</name>
<dbReference type="Gene3D" id="3.10.129.10">
    <property type="entry name" value="Hotdog Thioesterase"/>
    <property type="match status" value="4"/>
</dbReference>
<evidence type="ECO:0000256" key="1">
    <source>
        <dbReference type="ARBA" id="ARBA00005194"/>
    </source>
</evidence>